<protein>
    <recommendedName>
        <fullName evidence="3">DNA-binding protein</fullName>
    </recommendedName>
</protein>
<name>A0A090ZCB9_PAEMA</name>
<dbReference type="AlphaFoldDB" id="A0A090ZCB9"/>
<proteinExistence type="predicted"/>
<dbReference type="STRING" id="44252.DJ90_5197"/>
<evidence type="ECO:0008006" key="3">
    <source>
        <dbReference type="Google" id="ProtNLM"/>
    </source>
</evidence>
<dbReference type="GeneID" id="77007212"/>
<sequence>MNQLRLDDLKIDSLVDLLKATYTLEDWDKMIEIADKLHLAALELEGERSTKSKACERHPTYYFGYSKLMKGLALQNKGQYNESKALVEEYSDLSWLDDGSKEAKEEVEFFKLFSKANMLAVNLLSGRLEYLDPYIQFLRDARIEELLPGILNITDAAIKHDFDIGDVLTLFEDDINKALEYYKLKRTVYLMRVFFKLSLYHFVRQQYSAAIDKTLQGLELSNILKDTFAFKKFSALFESFRKHADENQQKRYTLFMNNTLKEELSNEKSIFFDGDRIGVN</sequence>
<reference evidence="1 2" key="1">
    <citation type="submission" date="2014-04" db="EMBL/GenBank/DDBJ databases">
        <authorList>
            <person name="Bishop-Lilly K.A."/>
            <person name="Broomall S.M."/>
            <person name="Chain P.S."/>
            <person name="Chertkov O."/>
            <person name="Coyne S.R."/>
            <person name="Daligault H.E."/>
            <person name="Davenport K.W."/>
            <person name="Erkkila T."/>
            <person name="Frey K.G."/>
            <person name="Gibbons H.S."/>
            <person name="Gu W."/>
            <person name="Jaissle J."/>
            <person name="Johnson S.L."/>
            <person name="Koroleva G.I."/>
            <person name="Ladner J.T."/>
            <person name="Lo C.-C."/>
            <person name="Minogue T.D."/>
            <person name="Munk C."/>
            <person name="Palacios G.F."/>
            <person name="Redden C.L."/>
            <person name="Rosenzweig C.N."/>
            <person name="Scholz M.B."/>
            <person name="Teshima H."/>
            <person name="Xu Y."/>
        </authorList>
    </citation>
    <scope>NUCLEOTIDE SEQUENCE [LARGE SCALE GENOMIC DNA]</scope>
    <source>
        <strain evidence="1 2">8244</strain>
    </source>
</reference>
<gene>
    <name evidence="1" type="ORF">DJ90_5197</name>
</gene>
<comment type="caution">
    <text evidence="1">The sequence shown here is derived from an EMBL/GenBank/DDBJ whole genome shotgun (WGS) entry which is preliminary data.</text>
</comment>
<dbReference type="PATRIC" id="fig|44252.3.peg.2813"/>
<dbReference type="EMBL" id="JMQA01000025">
    <property type="protein sequence ID" value="KFN08934.1"/>
    <property type="molecule type" value="Genomic_DNA"/>
</dbReference>
<dbReference type="OrthoDB" id="2512975at2"/>
<keyword evidence="2" id="KW-1185">Reference proteome</keyword>
<dbReference type="RefSeq" id="WP_036622949.1">
    <property type="nucleotide sequence ID" value="NZ_JAKOBR010000195.1"/>
</dbReference>
<dbReference type="HOGENOM" id="CLU_046846_0_0_9"/>
<organism evidence="1 2">
    <name type="scientific">Paenibacillus macerans</name>
    <name type="common">Bacillus macerans</name>
    <dbReference type="NCBI Taxonomy" id="44252"/>
    <lineage>
        <taxon>Bacteria</taxon>
        <taxon>Bacillati</taxon>
        <taxon>Bacillota</taxon>
        <taxon>Bacilli</taxon>
        <taxon>Bacillales</taxon>
        <taxon>Paenibacillaceae</taxon>
        <taxon>Paenibacillus</taxon>
    </lineage>
</organism>
<dbReference type="Proteomes" id="UP000029278">
    <property type="component" value="Unassembled WGS sequence"/>
</dbReference>
<evidence type="ECO:0000313" key="2">
    <source>
        <dbReference type="Proteomes" id="UP000029278"/>
    </source>
</evidence>
<evidence type="ECO:0000313" key="1">
    <source>
        <dbReference type="EMBL" id="KFN08934.1"/>
    </source>
</evidence>
<accession>A0A090ZCB9</accession>